<protein>
    <recommendedName>
        <fullName evidence="3">Reverse transcriptase zinc-binding domain-containing protein</fullName>
    </recommendedName>
</protein>
<sequence>LFHLRTGHIALNKFLPRIDPAVSPLCPACRSAPESVHHFLAACNAYRPQRERLQMALRTTRAVDVNALLRGQKHVRPLLQYVHETGRFASSLGNL</sequence>
<feature type="non-terminal residue" evidence="1">
    <location>
        <position position="95"/>
    </location>
</feature>
<proteinExistence type="predicted"/>
<dbReference type="RefSeq" id="XP_007771731.1">
    <property type="nucleotide sequence ID" value="XM_007773541.1"/>
</dbReference>
<dbReference type="AlphaFoldDB" id="A0A5M3MEX6"/>
<dbReference type="OrthoDB" id="2650954at2759"/>
<evidence type="ECO:0008006" key="3">
    <source>
        <dbReference type="Google" id="ProtNLM"/>
    </source>
</evidence>
<dbReference type="GeneID" id="19206638"/>
<dbReference type="OMA" id="MAFIHAS"/>
<accession>A0A5M3MEX6</accession>
<organism evidence="1 2">
    <name type="scientific">Coniophora puteana (strain RWD-64-598)</name>
    <name type="common">Brown rot fungus</name>
    <dbReference type="NCBI Taxonomy" id="741705"/>
    <lineage>
        <taxon>Eukaryota</taxon>
        <taxon>Fungi</taxon>
        <taxon>Dikarya</taxon>
        <taxon>Basidiomycota</taxon>
        <taxon>Agaricomycotina</taxon>
        <taxon>Agaricomycetes</taxon>
        <taxon>Agaricomycetidae</taxon>
        <taxon>Boletales</taxon>
        <taxon>Coniophorineae</taxon>
        <taxon>Coniophoraceae</taxon>
        <taxon>Coniophora</taxon>
    </lineage>
</organism>
<feature type="non-terminal residue" evidence="1">
    <location>
        <position position="1"/>
    </location>
</feature>
<dbReference type="KEGG" id="cput:CONPUDRAFT_28127"/>
<keyword evidence="2" id="KW-1185">Reference proteome</keyword>
<comment type="caution">
    <text evidence="1">The sequence shown here is derived from an EMBL/GenBank/DDBJ whole genome shotgun (WGS) entry which is preliminary data.</text>
</comment>
<dbReference type="EMBL" id="JH711583">
    <property type="protein sequence ID" value="EIW77566.1"/>
    <property type="molecule type" value="Genomic_DNA"/>
</dbReference>
<name>A0A5M3MEX6_CONPW</name>
<dbReference type="Proteomes" id="UP000053558">
    <property type="component" value="Unassembled WGS sequence"/>
</dbReference>
<evidence type="ECO:0000313" key="1">
    <source>
        <dbReference type="EMBL" id="EIW77566.1"/>
    </source>
</evidence>
<reference evidence="2" key="1">
    <citation type="journal article" date="2012" name="Science">
        <title>The Paleozoic origin of enzymatic lignin decomposition reconstructed from 31 fungal genomes.</title>
        <authorList>
            <person name="Floudas D."/>
            <person name="Binder M."/>
            <person name="Riley R."/>
            <person name="Barry K."/>
            <person name="Blanchette R.A."/>
            <person name="Henrissat B."/>
            <person name="Martinez A.T."/>
            <person name="Otillar R."/>
            <person name="Spatafora J.W."/>
            <person name="Yadav J.S."/>
            <person name="Aerts A."/>
            <person name="Benoit I."/>
            <person name="Boyd A."/>
            <person name="Carlson A."/>
            <person name="Copeland A."/>
            <person name="Coutinho P.M."/>
            <person name="de Vries R.P."/>
            <person name="Ferreira P."/>
            <person name="Findley K."/>
            <person name="Foster B."/>
            <person name="Gaskell J."/>
            <person name="Glotzer D."/>
            <person name="Gorecki P."/>
            <person name="Heitman J."/>
            <person name="Hesse C."/>
            <person name="Hori C."/>
            <person name="Igarashi K."/>
            <person name="Jurgens J.A."/>
            <person name="Kallen N."/>
            <person name="Kersten P."/>
            <person name="Kohler A."/>
            <person name="Kuees U."/>
            <person name="Kumar T.K.A."/>
            <person name="Kuo A."/>
            <person name="LaButti K."/>
            <person name="Larrondo L.F."/>
            <person name="Lindquist E."/>
            <person name="Ling A."/>
            <person name="Lombard V."/>
            <person name="Lucas S."/>
            <person name="Lundell T."/>
            <person name="Martin R."/>
            <person name="McLaughlin D.J."/>
            <person name="Morgenstern I."/>
            <person name="Morin E."/>
            <person name="Murat C."/>
            <person name="Nagy L.G."/>
            <person name="Nolan M."/>
            <person name="Ohm R.A."/>
            <person name="Patyshakuliyeva A."/>
            <person name="Rokas A."/>
            <person name="Ruiz-Duenas F.J."/>
            <person name="Sabat G."/>
            <person name="Salamov A."/>
            <person name="Samejima M."/>
            <person name="Schmutz J."/>
            <person name="Slot J.C."/>
            <person name="St John F."/>
            <person name="Stenlid J."/>
            <person name="Sun H."/>
            <person name="Sun S."/>
            <person name="Syed K."/>
            <person name="Tsang A."/>
            <person name="Wiebenga A."/>
            <person name="Young D."/>
            <person name="Pisabarro A."/>
            <person name="Eastwood D.C."/>
            <person name="Martin F."/>
            <person name="Cullen D."/>
            <person name="Grigoriev I.V."/>
            <person name="Hibbett D.S."/>
        </authorList>
    </citation>
    <scope>NUCLEOTIDE SEQUENCE [LARGE SCALE GENOMIC DNA]</scope>
    <source>
        <strain evidence="2">RWD-64-598 SS2</strain>
    </source>
</reference>
<gene>
    <name evidence="1" type="ORF">CONPUDRAFT_28127</name>
</gene>
<evidence type="ECO:0000313" key="2">
    <source>
        <dbReference type="Proteomes" id="UP000053558"/>
    </source>
</evidence>